<reference evidence="2" key="1">
    <citation type="journal article" date="2024" name="Front. Bioeng. Biotechnol.">
        <title>Genome-scale model development and genomic sequencing of the oleaginous clade Lipomyces.</title>
        <authorList>
            <person name="Czajka J.J."/>
            <person name="Han Y."/>
            <person name="Kim J."/>
            <person name="Mondo S.J."/>
            <person name="Hofstad B.A."/>
            <person name="Robles A."/>
            <person name="Haridas S."/>
            <person name="Riley R."/>
            <person name="LaButti K."/>
            <person name="Pangilinan J."/>
            <person name="Andreopoulos W."/>
            <person name="Lipzen A."/>
            <person name="Yan J."/>
            <person name="Wang M."/>
            <person name="Ng V."/>
            <person name="Grigoriev I.V."/>
            <person name="Spatafora J.W."/>
            <person name="Magnuson J.K."/>
            <person name="Baker S.E."/>
            <person name="Pomraning K.R."/>
        </authorList>
    </citation>
    <scope>NUCLEOTIDE SEQUENCE [LARGE SCALE GENOMIC DNA]</scope>
    <source>
        <strain evidence="2">CBS 10300</strain>
    </source>
</reference>
<gene>
    <name evidence="1" type="ORF">V1517DRAFT_296080</name>
</gene>
<dbReference type="EMBL" id="MU970145">
    <property type="protein sequence ID" value="KAK9320087.1"/>
    <property type="molecule type" value="Genomic_DNA"/>
</dbReference>
<name>A0ACC3TG09_9ASCO</name>
<comment type="caution">
    <text evidence="1">The sequence shown here is derived from an EMBL/GenBank/DDBJ whole genome shotgun (WGS) entry which is preliminary data.</text>
</comment>
<dbReference type="Proteomes" id="UP001489719">
    <property type="component" value="Unassembled WGS sequence"/>
</dbReference>
<accession>A0ACC3TG09</accession>
<evidence type="ECO:0000313" key="1">
    <source>
        <dbReference type="EMBL" id="KAK9320087.1"/>
    </source>
</evidence>
<organism evidence="1 2">
    <name type="scientific">Lipomyces orientalis</name>
    <dbReference type="NCBI Taxonomy" id="1233043"/>
    <lineage>
        <taxon>Eukaryota</taxon>
        <taxon>Fungi</taxon>
        <taxon>Dikarya</taxon>
        <taxon>Ascomycota</taxon>
        <taxon>Saccharomycotina</taxon>
        <taxon>Lipomycetes</taxon>
        <taxon>Lipomycetales</taxon>
        <taxon>Lipomycetaceae</taxon>
        <taxon>Lipomyces</taxon>
    </lineage>
</organism>
<proteinExistence type="predicted"/>
<evidence type="ECO:0000313" key="2">
    <source>
        <dbReference type="Proteomes" id="UP001489719"/>
    </source>
</evidence>
<protein>
    <submittedName>
        <fullName evidence="1">DASH complex subunit Dad2-domain-containing protein</fullName>
    </submittedName>
</protein>
<keyword evidence="2" id="KW-1185">Reference proteome</keyword>
<sequence length="146" mass="16097">MPYAPRRTTFVPTATTGATFSSSAQHNSILASRIAEKKQELEGLMQLRELSASFAMQMEQLQEKLATLVDGTEAVALIVSNWDSILRAISLASANLVSRDEARKTNTQPDDSETSKPVVDPKAQLPETLVRIRIDKEEIGQVRLDD</sequence>